<feature type="binding site" evidence="18">
    <location>
        <position position="85"/>
    </location>
    <ligand>
        <name>Zn(2+)</name>
        <dbReference type="ChEBI" id="CHEBI:29105"/>
        <note>catalytic</note>
    </ligand>
</feature>
<dbReference type="Pfam" id="PF01872">
    <property type="entry name" value="RibD_C"/>
    <property type="match status" value="1"/>
</dbReference>
<dbReference type="PANTHER" id="PTHR38011">
    <property type="entry name" value="DIHYDROFOLATE REDUCTASE FAMILY PROTEIN (AFU_ORTHOLOGUE AFUA_8G06820)"/>
    <property type="match status" value="1"/>
</dbReference>
<evidence type="ECO:0000256" key="1">
    <source>
        <dbReference type="ARBA" id="ARBA00002151"/>
    </source>
</evidence>
<evidence type="ECO:0000256" key="3">
    <source>
        <dbReference type="ARBA" id="ARBA00004910"/>
    </source>
</evidence>
<feature type="binding site" evidence="17">
    <location>
        <position position="205"/>
    </location>
    <ligand>
        <name>substrate</name>
    </ligand>
</feature>
<evidence type="ECO:0000256" key="15">
    <source>
        <dbReference type="PIRNR" id="PIRNR006769"/>
    </source>
</evidence>
<evidence type="ECO:0000256" key="12">
    <source>
        <dbReference type="ARBA" id="ARBA00023268"/>
    </source>
</evidence>
<evidence type="ECO:0000256" key="4">
    <source>
        <dbReference type="ARBA" id="ARBA00005259"/>
    </source>
</evidence>
<keyword evidence="7 15" id="KW-0479">Metal-binding</keyword>
<proteinExistence type="inferred from homology"/>
<dbReference type="EC" id="3.5.4.26" evidence="15"/>
<evidence type="ECO:0000256" key="18">
    <source>
        <dbReference type="PIRSR" id="PIRSR006769-3"/>
    </source>
</evidence>
<dbReference type="AlphaFoldDB" id="A0A1I7GEZ0"/>
<evidence type="ECO:0000256" key="14">
    <source>
        <dbReference type="ARBA" id="ARBA00049886"/>
    </source>
</evidence>
<evidence type="ECO:0000256" key="10">
    <source>
        <dbReference type="ARBA" id="ARBA00022857"/>
    </source>
</evidence>
<feature type="binding site" evidence="18">
    <location>
        <position position="51"/>
    </location>
    <ligand>
        <name>Zn(2+)</name>
        <dbReference type="ChEBI" id="CHEBI:29105"/>
        <note>catalytic</note>
    </ligand>
</feature>
<evidence type="ECO:0000256" key="8">
    <source>
        <dbReference type="ARBA" id="ARBA00022801"/>
    </source>
</evidence>
<keyword evidence="8 15" id="KW-0378">Hydrolase</keyword>
<dbReference type="FunFam" id="3.40.140.10:FF:000025">
    <property type="entry name" value="Riboflavin biosynthesis protein RibD"/>
    <property type="match status" value="1"/>
</dbReference>
<feature type="active site" description="Proton donor" evidence="16">
    <location>
        <position position="53"/>
    </location>
</feature>
<dbReference type="NCBIfam" id="TIGR00326">
    <property type="entry name" value="eubact_ribD"/>
    <property type="match status" value="1"/>
</dbReference>
<dbReference type="InterPro" id="IPR002125">
    <property type="entry name" value="CMP_dCMP_dom"/>
</dbReference>
<feature type="binding site" evidence="17">
    <location>
        <position position="201"/>
    </location>
    <ligand>
        <name>NADP(+)</name>
        <dbReference type="ChEBI" id="CHEBI:58349"/>
    </ligand>
</feature>
<comment type="catalytic activity">
    <reaction evidence="13 15">
        <text>5-amino-6-(5-phospho-D-ribitylamino)uracil + NADP(+) = 5-amino-6-(5-phospho-D-ribosylamino)uracil + NADPH + H(+)</text>
        <dbReference type="Rhea" id="RHEA:17845"/>
        <dbReference type="ChEBI" id="CHEBI:15378"/>
        <dbReference type="ChEBI" id="CHEBI:57783"/>
        <dbReference type="ChEBI" id="CHEBI:58349"/>
        <dbReference type="ChEBI" id="CHEBI:58421"/>
        <dbReference type="ChEBI" id="CHEBI:58453"/>
        <dbReference type="EC" id="1.1.1.193"/>
    </reaction>
</comment>
<evidence type="ECO:0000256" key="6">
    <source>
        <dbReference type="ARBA" id="ARBA00022619"/>
    </source>
</evidence>
<comment type="function">
    <text evidence="1 15">Converts 2,5-diamino-6-(ribosylamino)-4(3h)-pyrimidinone 5'-phosphate into 5-amino-6-(ribosylamino)-2,4(1h,3h)-pyrimidinedione 5'-phosphate.</text>
</comment>
<dbReference type="CDD" id="cd01284">
    <property type="entry name" value="Riboflavin_deaminase-reductase"/>
    <property type="match status" value="1"/>
</dbReference>
<keyword evidence="9 15" id="KW-0862">Zinc</keyword>
<dbReference type="SUPFAM" id="SSF53597">
    <property type="entry name" value="Dihydrofolate reductase-like"/>
    <property type="match status" value="1"/>
</dbReference>
<feature type="binding site" evidence="17">
    <location>
        <position position="197"/>
    </location>
    <ligand>
        <name>NADP(+)</name>
        <dbReference type="ChEBI" id="CHEBI:58349"/>
    </ligand>
</feature>
<dbReference type="Gene3D" id="3.40.140.10">
    <property type="entry name" value="Cytidine Deaminase, domain 2"/>
    <property type="match status" value="1"/>
</dbReference>
<evidence type="ECO:0000256" key="17">
    <source>
        <dbReference type="PIRSR" id="PIRSR006769-2"/>
    </source>
</evidence>
<feature type="binding site" evidence="18">
    <location>
        <position position="76"/>
    </location>
    <ligand>
        <name>Zn(2+)</name>
        <dbReference type="ChEBI" id="CHEBI:29105"/>
        <note>catalytic</note>
    </ligand>
</feature>
<dbReference type="Pfam" id="PF00383">
    <property type="entry name" value="dCMP_cyt_deam_1"/>
    <property type="match status" value="1"/>
</dbReference>
<accession>A0A1I7GEZ0</accession>
<dbReference type="UniPathway" id="UPA00275">
    <property type="reaction ID" value="UER00401"/>
</dbReference>
<evidence type="ECO:0000256" key="16">
    <source>
        <dbReference type="PIRSR" id="PIRSR006769-1"/>
    </source>
</evidence>
<dbReference type="InterPro" id="IPR016192">
    <property type="entry name" value="APOBEC/CMP_deaminase_Zn-bd"/>
</dbReference>
<feature type="binding site" evidence="17">
    <location>
        <position position="171"/>
    </location>
    <ligand>
        <name>NADP(+)</name>
        <dbReference type="ChEBI" id="CHEBI:58349"/>
    </ligand>
</feature>
<evidence type="ECO:0000256" key="5">
    <source>
        <dbReference type="ARBA" id="ARBA00007417"/>
    </source>
</evidence>
<dbReference type="EC" id="1.1.1.193" evidence="15"/>
<dbReference type="InterPro" id="IPR016193">
    <property type="entry name" value="Cytidine_deaminase-like"/>
</dbReference>
<dbReference type="STRING" id="392015.SAMN05421543_102170"/>
<keyword evidence="11 15" id="KW-0560">Oxidoreductase</keyword>
<comment type="cofactor">
    <cofactor evidence="15 18">
        <name>Zn(2+)</name>
        <dbReference type="ChEBI" id="CHEBI:29105"/>
    </cofactor>
    <text evidence="15 18">Binds 1 zinc ion.</text>
</comment>
<keyword evidence="21" id="KW-1185">Reference proteome</keyword>
<dbReference type="Proteomes" id="UP000183508">
    <property type="component" value="Unassembled WGS sequence"/>
</dbReference>
<feature type="binding site" evidence="17">
    <location>
        <position position="208"/>
    </location>
    <ligand>
        <name>substrate</name>
    </ligand>
</feature>
<organism evidence="20 21">
    <name type="scientific">Alicyclobacillus macrosporangiidus</name>
    <dbReference type="NCBI Taxonomy" id="392015"/>
    <lineage>
        <taxon>Bacteria</taxon>
        <taxon>Bacillati</taxon>
        <taxon>Bacillota</taxon>
        <taxon>Bacilli</taxon>
        <taxon>Bacillales</taxon>
        <taxon>Alicyclobacillaceae</taxon>
        <taxon>Alicyclobacillus</taxon>
    </lineage>
</organism>
<feature type="binding site" evidence="17">
    <location>
        <position position="155"/>
    </location>
    <ligand>
        <name>NADP(+)</name>
        <dbReference type="ChEBI" id="CHEBI:58349"/>
    </ligand>
</feature>
<dbReference type="GO" id="GO:0009231">
    <property type="term" value="P:riboflavin biosynthetic process"/>
    <property type="evidence" value="ECO:0007669"/>
    <property type="project" value="UniProtKB-UniPathway"/>
</dbReference>
<evidence type="ECO:0000256" key="7">
    <source>
        <dbReference type="ARBA" id="ARBA00022723"/>
    </source>
</evidence>
<dbReference type="InterPro" id="IPR024072">
    <property type="entry name" value="DHFR-like_dom_sf"/>
</dbReference>
<evidence type="ECO:0000256" key="9">
    <source>
        <dbReference type="ARBA" id="ARBA00022833"/>
    </source>
</evidence>
<evidence type="ECO:0000313" key="20">
    <source>
        <dbReference type="EMBL" id="SFU47029.1"/>
    </source>
</evidence>
<dbReference type="InterPro" id="IPR004794">
    <property type="entry name" value="Eubact_RibD"/>
</dbReference>
<dbReference type="NCBIfam" id="TIGR00227">
    <property type="entry name" value="ribD_Cterm"/>
    <property type="match status" value="1"/>
</dbReference>
<evidence type="ECO:0000256" key="13">
    <source>
        <dbReference type="ARBA" id="ARBA00049861"/>
    </source>
</evidence>
<feature type="domain" description="CMP/dCMP-type deaminase" evidence="19">
    <location>
        <begin position="2"/>
        <end position="115"/>
    </location>
</feature>
<dbReference type="eggNOG" id="COG0117">
    <property type="taxonomic scope" value="Bacteria"/>
</dbReference>
<dbReference type="GO" id="GO:0008270">
    <property type="term" value="F:zinc ion binding"/>
    <property type="evidence" value="ECO:0007669"/>
    <property type="project" value="InterPro"/>
</dbReference>
<keyword evidence="12" id="KW-0511">Multifunctional enzyme</keyword>
<sequence length="369" mass="38391">MTEDERYMQLAIQVAELGRGQTSPNPLVGAVIVRDGEVVGQGAHLKAGGPHAEVHALRMAGERARGATAYVTLEPCNHHGRTPPCTEALLAAGVRRVVVAVEDPDPRVQGSGIRRLRAADVEVTVGVLADAARRQNEAFLHAARLRRPFVVLKLASTLDGRIAAATGHSQWVTGPAAREQVQALRRRYSAVAVGIGTALADDPRLTVRPAGVPAEAVRQPLRVVFDSRLRLSPDAAMLREPGKTVIYTTQAGLASVEGRDEALAARAEVVAVAADAEGRVDPAAALADLFTRGIDSVLVEGGGALAGGLLGRRLVDKVVWFAAPKILGGGIPAVGGLAPAHMGEAVTLADVEVSAAGADLVITGYPRYA</sequence>
<dbReference type="GO" id="GO:0008835">
    <property type="term" value="F:diaminohydroxyphosphoribosylaminopyrimidine deaminase activity"/>
    <property type="evidence" value="ECO:0007669"/>
    <property type="project" value="UniProtKB-EC"/>
</dbReference>
<dbReference type="InterPro" id="IPR002734">
    <property type="entry name" value="RibDG_C"/>
</dbReference>
<dbReference type="InterPro" id="IPR011549">
    <property type="entry name" value="RibD_C"/>
</dbReference>
<evidence type="ECO:0000259" key="19">
    <source>
        <dbReference type="PROSITE" id="PS51747"/>
    </source>
</evidence>
<evidence type="ECO:0000256" key="2">
    <source>
        <dbReference type="ARBA" id="ARBA00004882"/>
    </source>
</evidence>
<gene>
    <name evidence="20" type="ORF">SAMN05421543_102170</name>
</gene>
<feature type="binding site" evidence="17">
    <location>
        <begin position="302"/>
        <end position="308"/>
    </location>
    <ligand>
        <name>NADP(+)</name>
        <dbReference type="ChEBI" id="CHEBI:58349"/>
    </ligand>
</feature>
<comment type="pathway">
    <text evidence="3 15">Cofactor biosynthesis; riboflavin biosynthesis; 5-amino-6-(D-ribitylamino)uracil from GTP: step 3/4.</text>
</comment>
<dbReference type="PROSITE" id="PS51747">
    <property type="entry name" value="CYT_DCMP_DEAMINASES_2"/>
    <property type="match status" value="1"/>
</dbReference>
<dbReference type="InterPro" id="IPR050765">
    <property type="entry name" value="Riboflavin_Biosynth_HTPR"/>
</dbReference>
<dbReference type="EMBL" id="FPBV01000002">
    <property type="protein sequence ID" value="SFU47029.1"/>
    <property type="molecule type" value="Genomic_DNA"/>
</dbReference>
<comment type="similarity">
    <text evidence="4 15">In the N-terminal section; belongs to the cytidine and deoxycytidylate deaminase family.</text>
</comment>
<feature type="binding site" evidence="17">
    <location>
        <position position="169"/>
    </location>
    <ligand>
        <name>NADP(+)</name>
        <dbReference type="ChEBI" id="CHEBI:58349"/>
    </ligand>
</feature>
<keyword evidence="6 15" id="KW-0686">Riboflavin biosynthesis</keyword>
<comment type="similarity">
    <text evidence="5 15">In the C-terminal section; belongs to the HTP reductase family.</text>
</comment>
<evidence type="ECO:0000313" key="21">
    <source>
        <dbReference type="Proteomes" id="UP000183508"/>
    </source>
</evidence>
<dbReference type="PANTHER" id="PTHR38011:SF7">
    <property type="entry name" value="2,5-DIAMINO-6-RIBOSYLAMINO-4(3H)-PYRIMIDINONE 5'-PHOSPHATE REDUCTASE"/>
    <property type="match status" value="1"/>
</dbReference>
<keyword evidence="10 15" id="KW-0521">NADP</keyword>
<dbReference type="SUPFAM" id="SSF53927">
    <property type="entry name" value="Cytidine deaminase-like"/>
    <property type="match status" value="1"/>
</dbReference>
<feature type="binding site" evidence="17">
    <location>
        <position position="227"/>
    </location>
    <ligand>
        <name>NADP(+)</name>
        <dbReference type="ChEBI" id="CHEBI:58349"/>
    </ligand>
</feature>
<feature type="binding site" evidence="17">
    <location>
        <position position="185"/>
    </location>
    <ligand>
        <name>substrate</name>
    </ligand>
</feature>
<reference evidence="21" key="1">
    <citation type="submission" date="2016-10" db="EMBL/GenBank/DDBJ databases">
        <authorList>
            <person name="Varghese N."/>
        </authorList>
    </citation>
    <scope>NUCLEOTIDE SEQUENCE [LARGE SCALE GENOMIC DNA]</scope>
    <source>
        <strain evidence="21">DSM 17980</strain>
    </source>
</reference>
<feature type="binding site" evidence="17">
    <location>
        <position position="300"/>
    </location>
    <ligand>
        <name>substrate</name>
    </ligand>
</feature>
<comment type="pathway">
    <text evidence="2 15">Cofactor biosynthesis; riboflavin biosynthesis; 5-amino-6-(D-ribitylamino)uracil from GTP: step 2/4.</text>
</comment>
<comment type="catalytic activity">
    <reaction evidence="14 15">
        <text>2,5-diamino-6-hydroxy-4-(5-phosphoribosylamino)-pyrimidine + H2O + H(+) = 5-amino-6-(5-phospho-D-ribosylamino)uracil + NH4(+)</text>
        <dbReference type="Rhea" id="RHEA:21868"/>
        <dbReference type="ChEBI" id="CHEBI:15377"/>
        <dbReference type="ChEBI" id="CHEBI:15378"/>
        <dbReference type="ChEBI" id="CHEBI:28938"/>
        <dbReference type="ChEBI" id="CHEBI:58453"/>
        <dbReference type="ChEBI" id="CHEBI:58614"/>
        <dbReference type="EC" id="3.5.4.26"/>
    </reaction>
</comment>
<dbReference type="GO" id="GO:0050661">
    <property type="term" value="F:NADP binding"/>
    <property type="evidence" value="ECO:0007669"/>
    <property type="project" value="InterPro"/>
</dbReference>
<dbReference type="PIRSF" id="PIRSF006769">
    <property type="entry name" value="RibD"/>
    <property type="match status" value="1"/>
</dbReference>
<dbReference type="eggNOG" id="COG1985">
    <property type="taxonomic scope" value="Bacteria"/>
</dbReference>
<dbReference type="GO" id="GO:0008703">
    <property type="term" value="F:5-amino-6-(5-phosphoribosylamino)uracil reductase activity"/>
    <property type="evidence" value="ECO:0007669"/>
    <property type="project" value="UniProtKB-EC"/>
</dbReference>
<evidence type="ECO:0000256" key="11">
    <source>
        <dbReference type="ARBA" id="ARBA00023002"/>
    </source>
</evidence>
<dbReference type="Gene3D" id="3.40.430.10">
    <property type="entry name" value="Dihydrofolate Reductase, subunit A"/>
    <property type="match status" value="1"/>
</dbReference>
<protein>
    <recommendedName>
        <fullName evidence="15">Riboflavin biosynthesis protein RibD</fullName>
    </recommendedName>
    <domain>
        <recommendedName>
            <fullName evidence="15">Diaminohydroxyphosphoribosylaminopyrimidine deaminase</fullName>
            <shortName evidence="15">DRAP deaminase</shortName>
            <ecNumber evidence="15">3.5.4.26</ecNumber>
        </recommendedName>
        <alternativeName>
            <fullName evidence="15">Riboflavin-specific deaminase</fullName>
        </alternativeName>
    </domain>
    <domain>
        <recommendedName>
            <fullName evidence="15">5-amino-6-(5-phosphoribosylamino)uracil reductase</fullName>
            <ecNumber evidence="15">1.1.1.193</ecNumber>
        </recommendedName>
        <alternativeName>
            <fullName evidence="15">HTP reductase</fullName>
        </alternativeName>
    </domain>
</protein>
<dbReference type="PROSITE" id="PS00903">
    <property type="entry name" value="CYT_DCMP_DEAMINASES_1"/>
    <property type="match status" value="1"/>
</dbReference>
<name>A0A1I7GEZ0_9BACL</name>